<keyword evidence="2" id="KW-1185">Reference proteome</keyword>
<sequence length="284" mass="30687">MTCASHESCYADAFENPNGDIVFNLGCRDRQLCGSSGKREVVNRSNGNTQLCAQCCFGNLCNAALCGQTGLPSVGPVCFKCDQANTPSSCNTIALCGRGDVCHVEKTTSSLTHASLYKSGCLHKTICDRHAQILSLIGRKRYDNTVKPGNDLQIQCSHRRLEQWRQHIAHSQHNKAFAPLILVSMVAVSQHQLTTFVNVNKIGRAKIAINTKAHAPEARVSMADVLKAAPTTLVNVRMVGKGRTVIKISTTAQAILVCMVPVRMALPAMCVSALSVGKERIVIK</sequence>
<evidence type="ECO:0000313" key="1">
    <source>
        <dbReference type="EMBL" id="KAH3794664.1"/>
    </source>
</evidence>
<gene>
    <name evidence="1" type="ORF">DPMN_148202</name>
</gene>
<reference evidence="1" key="1">
    <citation type="journal article" date="2019" name="bioRxiv">
        <title>The Genome of the Zebra Mussel, Dreissena polymorpha: A Resource for Invasive Species Research.</title>
        <authorList>
            <person name="McCartney M.A."/>
            <person name="Auch B."/>
            <person name="Kono T."/>
            <person name="Mallez S."/>
            <person name="Zhang Y."/>
            <person name="Obille A."/>
            <person name="Becker A."/>
            <person name="Abrahante J.E."/>
            <person name="Garbe J."/>
            <person name="Badalamenti J.P."/>
            <person name="Herman A."/>
            <person name="Mangelson H."/>
            <person name="Liachko I."/>
            <person name="Sullivan S."/>
            <person name="Sone E.D."/>
            <person name="Koren S."/>
            <person name="Silverstein K.A.T."/>
            <person name="Beckman K.B."/>
            <person name="Gohl D.M."/>
        </authorList>
    </citation>
    <scope>NUCLEOTIDE SEQUENCE</scope>
    <source>
        <strain evidence="1">Duluth1</strain>
        <tissue evidence="1">Whole animal</tissue>
    </source>
</reference>
<comment type="caution">
    <text evidence="1">The sequence shown here is derived from an EMBL/GenBank/DDBJ whole genome shotgun (WGS) entry which is preliminary data.</text>
</comment>
<dbReference type="Proteomes" id="UP000828390">
    <property type="component" value="Unassembled WGS sequence"/>
</dbReference>
<accession>A0A9D4F946</accession>
<dbReference type="EMBL" id="JAIWYP010000007">
    <property type="protein sequence ID" value="KAH3794664.1"/>
    <property type="molecule type" value="Genomic_DNA"/>
</dbReference>
<organism evidence="1 2">
    <name type="scientific">Dreissena polymorpha</name>
    <name type="common">Zebra mussel</name>
    <name type="synonym">Mytilus polymorpha</name>
    <dbReference type="NCBI Taxonomy" id="45954"/>
    <lineage>
        <taxon>Eukaryota</taxon>
        <taxon>Metazoa</taxon>
        <taxon>Spiralia</taxon>
        <taxon>Lophotrochozoa</taxon>
        <taxon>Mollusca</taxon>
        <taxon>Bivalvia</taxon>
        <taxon>Autobranchia</taxon>
        <taxon>Heteroconchia</taxon>
        <taxon>Euheterodonta</taxon>
        <taxon>Imparidentia</taxon>
        <taxon>Neoheterodontei</taxon>
        <taxon>Myida</taxon>
        <taxon>Dreissenoidea</taxon>
        <taxon>Dreissenidae</taxon>
        <taxon>Dreissena</taxon>
    </lineage>
</organism>
<reference evidence="1" key="2">
    <citation type="submission" date="2020-11" db="EMBL/GenBank/DDBJ databases">
        <authorList>
            <person name="McCartney M.A."/>
            <person name="Auch B."/>
            <person name="Kono T."/>
            <person name="Mallez S."/>
            <person name="Becker A."/>
            <person name="Gohl D.M."/>
            <person name="Silverstein K.A.T."/>
            <person name="Koren S."/>
            <person name="Bechman K.B."/>
            <person name="Herman A."/>
            <person name="Abrahante J.E."/>
            <person name="Garbe J."/>
        </authorList>
    </citation>
    <scope>NUCLEOTIDE SEQUENCE</scope>
    <source>
        <strain evidence="1">Duluth1</strain>
        <tissue evidence="1">Whole animal</tissue>
    </source>
</reference>
<evidence type="ECO:0000313" key="2">
    <source>
        <dbReference type="Proteomes" id="UP000828390"/>
    </source>
</evidence>
<protein>
    <submittedName>
        <fullName evidence="1">Uncharacterized protein</fullName>
    </submittedName>
</protein>
<dbReference type="AlphaFoldDB" id="A0A9D4F946"/>
<name>A0A9D4F946_DREPO</name>
<proteinExistence type="predicted"/>